<dbReference type="PANTHER" id="PTHR42928:SF5">
    <property type="entry name" value="BLR1237 PROTEIN"/>
    <property type="match status" value="1"/>
</dbReference>
<dbReference type="EMBL" id="JARFYM010000002">
    <property type="protein sequence ID" value="MDL2397968.1"/>
    <property type="molecule type" value="Genomic_DNA"/>
</dbReference>
<dbReference type="RefSeq" id="WP_285866787.1">
    <property type="nucleotide sequence ID" value="NZ_JARFYM010000002.1"/>
</dbReference>
<feature type="chain" id="PRO_5045801540" evidence="2">
    <location>
        <begin position="27"/>
        <end position="320"/>
    </location>
</feature>
<keyword evidence="4" id="KW-1185">Reference proteome</keyword>
<dbReference type="InterPro" id="IPR042100">
    <property type="entry name" value="Bug_dom1"/>
</dbReference>
<evidence type="ECO:0000313" key="4">
    <source>
        <dbReference type="Proteomes" id="UP001172645"/>
    </source>
</evidence>
<accession>A0ABT7JQD5</accession>
<dbReference type="CDD" id="cd07012">
    <property type="entry name" value="PBP2_Bug_TTT"/>
    <property type="match status" value="1"/>
</dbReference>
<dbReference type="Gene3D" id="3.40.190.10">
    <property type="entry name" value="Periplasmic binding protein-like II"/>
    <property type="match status" value="1"/>
</dbReference>
<sequence>MGINFKLKAISLAVALVAVPFGAAVAQEKYPTPIVKLVTHSSPGGGSDVFLREMLPYLQPYLGPKLVVENITGGSGAKAMSTVAASTPDGSWFYATTPTYIYTSLLSTPEATYKDMEPLVNVFYDPEVIYTSVDSKFRTLQDVIAAAKQGRGKWGAANPASLERQVLEQIKAKTGVNASIITFEGGGDMQINVLNGTLDIGVGEIGEIRAQLDAGKLRMLAVVGDHRLNQFPDLKTAKEQGIDVSVVKFRGLAGPKNLPPAVIAAWEAAIPKLLEDPKYKKIYTENNLEPGFMKHDEYVSFMGKFGSDTQAFLKASGVIQ</sequence>
<name>A0ABT7JQD5_9HYPH</name>
<keyword evidence="2" id="KW-0732">Signal</keyword>
<protein>
    <submittedName>
        <fullName evidence="3">Tripartite tricarboxylate transporter substrate binding protein</fullName>
    </submittedName>
</protein>
<evidence type="ECO:0000256" key="1">
    <source>
        <dbReference type="ARBA" id="ARBA00006987"/>
    </source>
</evidence>
<dbReference type="Proteomes" id="UP001172645">
    <property type="component" value="Unassembled WGS sequence"/>
</dbReference>
<comment type="similarity">
    <text evidence="1">Belongs to the UPF0065 (bug) family.</text>
</comment>
<evidence type="ECO:0000256" key="2">
    <source>
        <dbReference type="SAM" id="SignalP"/>
    </source>
</evidence>
<organism evidence="3 4">
    <name type="scientific">Rhizobium mayense</name>
    <dbReference type="NCBI Taxonomy" id="1312184"/>
    <lineage>
        <taxon>Bacteria</taxon>
        <taxon>Pseudomonadati</taxon>
        <taxon>Pseudomonadota</taxon>
        <taxon>Alphaproteobacteria</taxon>
        <taxon>Hyphomicrobiales</taxon>
        <taxon>Rhizobiaceae</taxon>
        <taxon>Rhizobium/Agrobacterium group</taxon>
        <taxon>Rhizobium</taxon>
    </lineage>
</organism>
<dbReference type="PIRSF" id="PIRSF017082">
    <property type="entry name" value="YflP"/>
    <property type="match status" value="1"/>
</dbReference>
<dbReference type="PANTHER" id="PTHR42928">
    <property type="entry name" value="TRICARBOXYLATE-BINDING PROTEIN"/>
    <property type="match status" value="1"/>
</dbReference>
<dbReference type="Gene3D" id="3.40.190.150">
    <property type="entry name" value="Bordetella uptake gene, domain 1"/>
    <property type="match status" value="1"/>
</dbReference>
<proteinExistence type="inferred from homology"/>
<reference evidence="3" key="1">
    <citation type="submission" date="2023-06" db="EMBL/GenBank/DDBJ databases">
        <title>Phylogenetic Diversity of Rhizobium strains.</title>
        <authorList>
            <person name="Moura F.T."/>
            <person name="Helene L.C.F."/>
            <person name="Hungria M."/>
        </authorList>
    </citation>
    <scope>NUCLEOTIDE SEQUENCE</scope>
    <source>
        <strain evidence="3">CCGE526</strain>
    </source>
</reference>
<gene>
    <name evidence="3" type="ORF">PY649_03605</name>
</gene>
<comment type="caution">
    <text evidence="3">The sequence shown here is derived from an EMBL/GenBank/DDBJ whole genome shotgun (WGS) entry which is preliminary data.</text>
</comment>
<dbReference type="Pfam" id="PF03401">
    <property type="entry name" value="TctC"/>
    <property type="match status" value="1"/>
</dbReference>
<dbReference type="SUPFAM" id="SSF53850">
    <property type="entry name" value="Periplasmic binding protein-like II"/>
    <property type="match status" value="1"/>
</dbReference>
<evidence type="ECO:0000313" key="3">
    <source>
        <dbReference type="EMBL" id="MDL2397968.1"/>
    </source>
</evidence>
<feature type="signal peptide" evidence="2">
    <location>
        <begin position="1"/>
        <end position="26"/>
    </location>
</feature>
<dbReference type="InterPro" id="IPR005064">
    <property type="entry name" value="BUG"/>
</dbReference>